<name>A0A6G1H656_9PEZI</name>
<evidence type="ECO:0000313" key="4">
    <source>
        <dbReference type="Proteomes" id="UP000800041"/>
    </source>
</evidence>
<dbReference type="Proteomes" id="UP000800041">
    <property type="component" value="Unassembled WGS sequence"/>
</dbReference>
<gene>
    <name evidence="3" type="ORF">K402DRAFT_391761</name>
</gene>
<dbReference type="InterPro" id="IPR050357">
    <property type="entry name" value="Arrestin_domain-protein"/>
</dbReference>
<dbReference type="CDD" id="cd22952">
    <property type="entry name" value="ART10-like"/>
    <property type="match status" value="1"/>
</dbReference>
<evidence type="ECO:0000256" key="1">
    <source>
        <dbReference type="SAM" id="MobiDB-lite"/>
    </source>
</evidence>
<dbReference type="PANTHER" id="PTHR11188:SF166">
    <property type="entry name" value="ARRESTIN (OR S-ANTIGEN), N-TERMINAL DOMAIN PROTEIN (AFU_ORTHOLOGUE AFUA_7G02050)"/>
    <property type="match status" value="1"/>
</dbReference>
<protein>
    <recommendedName>
        <fullName evidence="2">Arrestin-like N-terminal domain-containing protein</fullName>
    </recommendedName>
</protein>
<dbReference type="Pfam" id="PF00339">
    <property type="entry name" value="Arrestin_N"/>
    <property type="match status" value="1"/>
</dbReference>
<dbReference type="PANTHER" id="PTHR11188">
    <property type="entry name" value="ARRESTIN DOMAIN CONTAINING PROTEIN"/>
    <property type="match status" value="1"/>
</dbReference>
<keyword evidence="4" id="KW-1185">Reference proteome</keyword>
<evidence type="ECO:0000259" key="2">
    <source>
        <dbReference type="Pfam" id="PF00339"/>
    </source>
</evidence>
<evidence type="ECO:0000313" key="3">
    <source>
        <dbReference type="EMBL" id="KAF1988542.1"/>
    </source>
</evidence>
<dbReference type="InterPro" id="IPR011021">
    <property type="entry name" value="Arrestin-like_N"/>
</dbReference>
<dbReference type="OrthoDB" id="3365616at2759"/>
<dbReference type="GO" id="GO:0030674">
    <property type="term" value="F:protein-macromolecule adaptor activity"/>
    <property type="evidence" value="ECO:0007669"/>
    <property type="project" value="TreeGrafter"/>
</dbReference>
<sequence length="521" mass="57067">MSINVKIFLDTPHAHFTNLDEISGRVSLKVSTATNVSSVVVKLEGESRTRLLAPPDEFGRERPRPVVEVHKLLYKVVVVWPPQQLQDEVLNQRNYTLPVGAHEYPFKFKLPFNNSCSTHTQNQSLAQGLGFAGLTLEAARLPTQHVKATLPPTVYFPGEAEIKYFVKTTVNRPSLFKENPRDWAAFGFFPIEPPRGAPNGEAYARRQHQFNPEYAPGGKKNSTAGLFSRTKSIPTSPTSEPPRFSLEARLPNPAIITCNSPIPLKILLKNLSERSSDVFLQTLQVELIGYTKIRAHEAVRTETNSWPMVSKSNLAMPLGSPSDPVGTETEITKEFWHGIPLPNTVAPTFVTCNIERWYDLDVRVGLGYGASKQILGQFTVLPLRIPVKIFSGITPPDALLQAVRLSQNTALNSNPNPLKPSLQVPPSSQPPISPSSAFPPSPSTAFAGPSNPPPWTAHPPHHGHHQHPGEDMPRPGAVVDAPPSYEDAIASDMPPIDGPRPDYVPPPSGAPVGDEKRRGSN</sequence>
<proteinExistence type="predicted"/>
<feature type="compositionally biased region" description="Pro residues" evidence="1">
    <location>
        <begin position="427"/>
        <end position="442"/>
    </location>
</feature>
<dbReference type="AlphaFoldDB" id="A0A6G1H656"/>
<feature type="domain" description="Arrestin-like N-terminal" evidence="2">
    <location>
        <begin position="5"/>
        <end position="178"/>
    </location>
</feature>
<dbReference type="EMBL" id="ML977148">
    <property type="protein sequence ID" value="KAF1988542.1"/>
    <property type="molecule type" value="Genomic_DNA"/>
</dbReference>
<feature type="region of interest" description="Disordered" evidence="1">
    <location>
        <begin position="411"/>
        <end position="521"/>
    </location>
</feature>
<dbReference type="GO" id="GO:0031625">
    <property type="term" value="F:ubiquitin protein ligase binding"/>
    <property type="evidence" value="ECO:0007669"/>
    <property type="project" value="TreeGrafter"/>
</dbReference>
<dbReference type="InterPro" id="IPR014752">
    <property type="entry name" value="Arrestin-like_C"/>
</dbReference>
<accession>A0A6G1H656</accession>
<dbReference type="GO" id="GO:0005829">
    <property type="term" value="C:cytosol"/>
    <property type="evidence" value="ECO:0007669"/>
    <property type="project" value="TreeGrafter"/>
</dbReference>
<organism evidence="3 4">
    <name type="scientific">Aulographum hederae CBS 113979</name>
    <dbReference type="NCBI Taxonomy" id="1176131"/>
    <lineage>
        <taxon>Eukaryota</taxon>
        <taxon>Fungi</taxon>
        <taxon>Dikarya</taxon>
        <taxon>Ascomycota</taxon>
        <taxon>Pezizomycotina</taxon>
        <taxon>Dothideomycetes</taxon>
        <taxon>Pleosporomycetidae</taxon>
        <taxon>Aulographales</taxon>
        <taxon>Aulographaceae</taxon>
    </lineage>
</organism>
<reference evidence="3" key="1">
    <citation type="journal article" date="2020" name="Stud. Mycol.">
        <title>101 Dothideomycetes genomes: a test case for predicting lifestyles and emergence of pathogens.</title>
        <authorList>
            <person name="Haridas S."/>
            <person name="Albert R."/>
            <person name="Binder M."/>
            <person name="Bloem J."/>
            <person name="Labutti K."/>
            <person name="Salamov A."/>
            <person name="Andreopoulos B."/>
            <person name="Baker S."/>
            <person name="Barry K."/>
            <person name="Bills G."/>
            <person name="Bluhm B."/>
            <person name="Cannon C."/>
            <person name="Castanera R."/>
            <person name="Culley D."/>
            <person name="Daum C."/>
            <person name="Ezra D."/>
            <person name="Gonzalez J."/>
            <person name="Henrissat B."/>
            <person name="Kuo A."/>
            <person name="Liang C."/>
            <person name="Lipzen A."/>
            <person name="Lutzoni F."/>
            <person name="Magnuson J."/>
            <person name="Mondo S."/>
            <person name="Nolan M."/>
            <person name="Ohm R."/>
            <person name="Pangilinan J."/>
            <person name="Park H.-J."/>
            <person name="Ramirez L."/>
            <person name="Alfaro M."/>
            <person name="Sun H."/>
            <person name="Tritt A."/>
            <person name="Yoshinaga Y."/>
            <person name="Zwiers L.-H."/>
            <person name="Turgeon B."/>
            <person name="Goodwin S."/>
            <person name="Spatafora J."/>
            <person name="Crous P."/>
            <person name="Grigoriev I."/>
        </authorList>
    </citation>
    <scope>NUCLEOTIDE SEQUENCE</scope>
    <source>
        <strain evidence="3">CBS 113979</strain>
    </source>
</reference>
<dbReference type="GO" id="GO:0005886">
    <property type="term" value="C:plasma membrane"/>
    <property type="evidence" value="ECO:0007669"/>
    <property type="project" value="TreeGrafter"/>
</dbReference>
<feature type="compositionally biased region" description="Pro residues" evidence="1">
    <location>
        <begin position="496"/>
        <end position="509"/>
    </location>
</feature>
<dbReference type="Gene3D" id="2.60.40.640">
    <property type="match status" value="1"/>
</dbReference>
<dbReference type="GO" id="GO:0070086">
    <property type="term" value="P:ubiquitin-dependent endocytosis"/>
    <property type="evidence" value="ECO:0007669"/>
    <property type="project" value="TreeGrafter"/>
</dbReference>